<evidence type="ECO:0000256" key="1">
    <source>
        <dbReference type="SAM" id="MobiDB-lite"/>
    </source>
</evidence>
<feature type="compositionally biased region" description="Low complexity" evidence="1">
    <location>
        <begin position="249"/>
        <end position="265"/>
    </location>
</feature>
<feature type="compositionally biased region" description="Basic and acidic residues" evidence="1">
    <location>
        <begin position="417"/>
        <end position="434"/>
    </location>
</feature>
<feature type="region of interest" description="Disordered" evidence="1">
    <location>
        <begin position="226"/>
        <end position="297"/>
    </location>
</feature>
<dbReference type="AlphaFoldDB" id="A0AAW0E5D6"/>
<feature type="compositionally biased region" description="Low complexity" evidence="1">
    <location>
        <begin position="458"/>
        <end position="476"/>
    </location>
</feature>
<protein>
    <submittedName>
        <fullName evidence="2">Uncharacterized protein</fullName>
    </submittedName>
</protein>
<feature type="compositionally biased region" description="Gly residues" evidence="1">
    <location>
        <begin position="436"/>
        <end position="457"/>
    </location>
</feature>
<name>A0AAW0E5D6_9AGAR</name>
<keyword evidence="3" id="KW-1185">Reference proteome</keyword>
<organism evidence="2 3">
    <name type="scientific">Favolaschia claudopus</name>
    <dbReference type="NCBI Taxonomy" id="2862362"/>
    <lineage>
        <taxon>Eukaryota</taxon>
        <taxon>Fungi</taxon>
        <taxon>Dikarya</taxon>
        <taxon>Basidiomycota</taxon>
        <taxon>Agaricomycotina</taxon>
        <taxon>Agaricomycetes</taxon>
        <taxon>Agaricomycetidae</taxon>
        <taxon>Agaricales</taxon>
        <taxon>Marasmiineae</taxon>
        <taxon>Mycenaceae</taxon>
        <taxon>Favolaschia</taxon>
    </lineage>
</organism>
<proteinExistence type="predicted"/>
<evidence type="ECO:0000313" key="2">
    <source>
        <dbReference type="EMBL" id="KAK7057940.1"/>
    </source>
</evidence>
<feature type="region of interest" description="Disordered" evidence="1">
    <location>
        <begin position="361"/>
        <end position="394"/>
    </location>
</feature>
<comment type="caution">
    <text evidence="2">The sequence shown here is derived from an EMBL/GenBank/DDBJ whole genome shotgun (WGS) entry which is preliminary data.</text>
</comment>
<dbReference type="Proteomes" id="UP001362999">
    <property type="component" value="Unassembled WGS sequence"/>
</dbReference>
<feature type="region of interest" description="Disordered" evidence="1">
    <location>
        <begin position="417"/>
        <end position="504"/>
    </location>
</feature>
<accession>A0AAW0E5D6</accession>
<feature type="compositionally biased region" description="Polar residues" evidence="1">
    <location>
        <begin position="232"/>
        <end position="248"/>
    </location>
</feature>
<sequence>MPKRIPTPPPPDDEPKYFTVVQPYPLNANWELPHDYITFGRWIAGCIGPEPFFALFYKPSARGQVLLEVDCSYPHFERLLGEHRWSEFLKKPTEEEKGRVSQIFYCTYPTGRAAQKDGWKRINVADSWFKNWNVVNPVIMNPYPPTAWCPPPVEDRTNKPMCRPLPVALKPPPPTKAPPPSIVPGSATWAAQKSAPPTNTATVLTGAWAAKQALASVAASNNKTNKTKAIPANSSAPWHTATAPKSSNTVPIAAKAKTAPVKTPAQPVVPPGLGIAEPSSPPGLSRGPSGASSTSTASIEVNSLADGFVGVTISPSQEANLYGAGQDLASPDPNAYVAEWEKMPIVDPETLWPAYTPVGGNGDSEWGEWDPKDGQNLWGEEAGDDKEVNKKPPDTVMCRVHGTICKKGICSEYAKMVREKEREEKEKARKEQQQRRGGGSGGGKDGWSNAGRGGNGSNKGNNGNRNNNAWKKNPNPWEDDSGSATGSEGRATSPKRDAWATVRR</sequence>
<evidence type="ECO:0000313" key="3">
    <source>
        <dbReference type="Proteomes" id="UP001362999"/>
    </source>
</evidence>
<reference evidence="2 3" key="1">
    <citation type="journal article" date="2024" name="J Genomics">
        <title>Draft genome sequencing and assembly of Favolaschia claudopus CIRM-BRFM 2984 isolated from oak limbs.</title>
        <authorList>
            <person name="Navarro D."/>
            <person name="Drula E."/>
            <person name="Chaduli D."/>
            <person name="Cazenave R."/>
            <person name="Ahrendt S."/>
            <person name="Wang J."/>
            <person name="Lipzen A."/>
            <person name="Daum C."/>
            <person name="Barry K."/>
            <person name="Grigoriev I.V."/>
            <person name="Favel A."/>
            <person name="Rosso M.N."/>
            <person name="Martin F."/>
        </authorList>
    </citation>
    <scope>NUCLEOTIDE SEQUENCE [LARGE SCALE GENOMIC DNA]</scope>
    <source>
        <strain evidence="2 3">CIRM-BRFM 2984</strain>
    </source>
</reference>
<dbReference type="EMBL" id="JAWWNJ010000004">
    <property type="protein sequence ID" value="KAK7057940.1"/>
    <property type="molecule type" value="Genomic_DNA"/>
</dbReference>
<gene>
    <name evidence="2" type="ORF">R3P38DRAFT_2843746</name>
</gene>
<feature type="compositionally biased region" description="Low complexity" evidence="1">
    <location>
        <begin position="282"/>
        <end position="297"/>
    </location>
</feature>